<feature type="region of interest" description="Disordered" evidence="1">
    <location>
        <begin position="24"/>
        <end position="100"/>
    </location>
</feature>
<evidence type="ECO:0000256" key="1">
    <source>
        <dbReference type="SAM" id="MobiDB-lite"/>
    </source>
</evidence>
<comment type="caution">
    <text evidence="2">The sequence shown here is derived from an EMBL/GenBank/DDBJ whole genome shotgun (WGS) entry which is preliminary data.</text>
</comment>
<protein>
    <recommendedName>
        <fullName evidence="4">RNA helicase</fullName>
    </recommendedName>
</protein>
<evidence type="ECO:0008006" key="4">
    <source>
        <dbReference type="Google" id="ProtNLM"/>
    </source>
</evidence>
<dbReference type="EMBL" id="CAUYUJ010005758">
    <property type="protein sequence ID" value="CAK0814844.1"/>
    <property type="molecule type" value="Genomic_DNA"/>
</dbReference>
<name>A0ABN9RA45_9DINO</name>
<evidence type="ECO:0000313" key="3">
    <source>
        <dbReference type="Proteomes" id="UP001189429"/>
    </source>
</evidence>
<reference evidence="2" key="1">
    <citation type="submission" date="2023-10" db="EMBL/GenBank/DDBJ databases">
        <authorList>
            <person name="Chen Y."/>
            <person name="Shah S."/>
            <person name="Dougan E. K."/>
            <person name="Thang M."/>
            <person name="Chan C."/>
        </authorList>
    </citation>
    <scope>NUCLEOTIDE SEQUENCE [LARGE SCALE GENOMIC DNA]</scope>
</reference>
<organism evidence="2 3">
    <name type="scientific">Prorocentrum cordatum</name>
    <dbReference type="NCBI Taxonomy" id="2364126"/>
    <lineage>
        <taxon>Eukaryota</taxon>
        <taxon>Sar</taxon>
        <taxon>Alveolata</taxon>
        <taxon>Dinophyceae</taxon>
        <taxon>Prorocentrales</taxon>
        <taxon>Prorocentraceae</taxon>
        <taxon>Prorocentrum</taxon>
    </lineage>
</organism>
<evidence type="ECO:0000313" key="2">
    <source>
        <dbReference type="EMBL" id="CAK0814844.1"/>
    </source>
</evidence>
<feature type="compositionally biased region" description="Basic residues" evidence="1">
    <location>
        <begin position="87"/>
        <end position="100"/>
    </location>
</feature>
<gene>
    <name evidence="2" type="ORF">PCOR1329_LOCUS18339</name>
</gene>
<proteinExistence type="predicted"/>
<sequence length="100" mass="10295">MQPAPVGGAPDGRVRLAPEAEAVAVDRRSAADAVSGNPVRRVTLRPDADQPPGNSEVPPWIERPRSPRPKGRGGGSKGAKGKDAKGKRSKGKGKGKGKKA</sequence>
<accession>A0ABN9RA45</accession>
<dbReference type="Proteomes" id="UP001189429">
    <property type="component" value="Unassembled WGS sequence"/>
</dbReference>
<keyword evidence="3" id="KW-1185">Reference proteome</keyword>